<feature type="chain" id="PRO_5005580536" description="DUF2911 domain-containing protein" evidence="1">
    <location>
        <begin position="20"/>
        <end position="281"/>
    </location>
</feature>
<dbReference type="SUPFAM" id="SSF48452">
    <property type="entry name" value="TPR-like"/>
    <property type="match status" value="1"/>
</dbReference>
<accession>A0A0L8AQ53</accession>
<sequence>MRKYSFVLTALLISVMAIAQIKMPPASPTFELKGTVGLADVKVVYSRPSARGRQVAGALIPYNEVWRTGANASTKITFSENVKLNGNPVPAGTYALYTIFTEEVATIILSKNLTWWGAIGYDKKDDLLRFDVPVKHPSSMYETFTISFSDFTMNSANFNMKWEHTKAMFTIESDVDSKVMADIKAQVIDKKPSDAGVYFQAAGYYYDTNRDPQLALEWVNKAIAGSADEQYWVIHLKAKLQARLGMNKEAIASAQKSMALAKTGGNPDYVRLNEKLIASLK</sequence>
<proteinExistence type="predicted"/>
<organism evidence="2 3">
    <name type="scientific">Roseivirga seohaensis subsp. aquiponti</name>
    <dbReference type="NCBI Taxonomy" id="1566026"/>
    <lineage>
        <taxon>Bacteria</taxon>
        <taxon>Pseudomonadati</taxon>
        <taxon>Bacteroidota</taxon>
        <taxon>Cytophagia</taxon>
        <taxon>Cytophagales</taxon>
        <taxon>Roseivirgaceae</taxon>
        <taxon>Roseivirga</taxon>
    </lineage>
</organism>
<reference evidence="3" key="1">
    <citation type="submission" date="2014-11" db="EMBL/GenBank/DDBJ databases">
        <title>Genome sequencing of Roseivirga sp. D-25.</title>
        <authorList>
            <person name="Selvaratnam C."/>
            <person name="Thevarajoo S."/>
            <person name="Goh K.M."/>
            <person name="Eee R."/>
            <person name="Chan K.-G."/>
            <person name="Chong C.S."/>
        </authorList>
    </citation>
    <scope>NUCLEOTIDE SEQUENCE [LARGE SCALE GENOMIC DNA]</scope>
    <source>
        <strain evidence="3">D-25</strain>
    </source>
</reference>
<feature type="signal peptide" evidence="1">
    <location>
        <begin position="1"/>
        <end position="19"/>
    </location>
</feature>
<dbReference type="Pfam" id="PF11138">
    <property type="entry name" value="DUF2911"/>
    <property type="match status" value="1"/>
</dbReference>
<gene>
    <name evidence="2" type="ORF">OB69_02330</name>
</gene>
<name>A0A0L8AQ53_9BACT</name>
<protein>
    <recommendedName>
        <fullName evidence="4">DUF2911 domain-containing protein</fullName>
    </recommendedName>
</protein>
<comment type="caution">
    <text evidence="2">The sequence shown here is derived from an EMBL/GenBank/DDBJ whole genome shotgun (WGS) entry which is preliminary data.</text>
</comment>
<keyword evidence="3" id="KW-1185">Reference proteome</keyword>
<dbReference type="EMBL" id="JSVA01000003">
    <property type="protein sequence ID" value="KOF04370.1"/>
    <property type="molecule type" value="Genomic_DNA"/>
</dbReference>
<dbReference type="PATRIC" id="fig|1566026.4.peg.2168"/>
<evidence type="ECO:0000256" key="1">
    <source>
        <dbReference type="SAM" id="SignalP"/>
    </source>
</evidence>
<evidence type="ECO:0000313" key="3">
    <source>
        <dbReference type="Proteomes" id="UP000036908"/>
    </source>
</evidence>
<dbReference type="Proteomes" id="UP000036908">
    <property type="component" value="Unassembled WGS sequence"/>
</dbReference>
<dbReference type="InterPro" id="IPR021314">
    <property type="entry name" value="DUF2911"/>
</dbReference>
<dbReference type="InterPro" id="IPR011990">
    <property type="entry name" value="TPR-like_helical_dom_sf"/>
</dbReference>
<evidence type="ECO:0000313" key="2">
    <source>
        <dbReference type="EMBL" id="KOF04370.1"/>
    </source>
</evidence>
<dbReference type="AlphaFoldDB" id="A0A0L8AQ53"/>
<evidence type="ECO:0008006" key="4">
    <source>
        <dbReference type="Google" id="ProtNLM"/>
    </source>
</evidence>
<dbReference type="OrthoDB" id="195456at2"/>
<keyword evidence="1" id="KW-0732">Signal</keyword>
<dbReference type="RefSeq" id="WP_053222082.1">
    <property type="nucleotide sequence ID" value="NZ_JSVA01000003.1"/>
</dbReference>
<dbReference type="Gene3D" id="1.25.40.10">
    <property type="entry name" value="Tetratricopeptide repeat domain"/>
    <property type="match status" value="1"/>
</dbReference>